<reference evidence="4" key="1">
    <citation type="submission" date="2013-10" db="EMBL/GenBank/DDBJ databases">
        <title>Genomic analysis of the causative agents of coccidiosis in chickens.</title>
        <authorList>
            <person name="Reid A.J."/>
            <person name="Blake D."/>
            <person name="Billington K."/>
            <person name="Browne H."/>
            <person name="Dunn M."/>
            <person name="Hung S."/>
            <person name="Kawahara F."/>
            <person name="Miranda-Saavedra D."/>
            <person name="Mourier T."/>
            <person name="Nagra H."/>
            <person name="Otto T.D."/>
            <person name="Rawlings N."/>
            <person name="Sanchez A."/>
            <person name="Sanders M."/>
            <person name="Subramaniam C."/>
            <person name="Tay Y."/>
            <person name="Dear P."/>
            <person name="Doerig C."/>
            <person name="Gruber A."/>
            <person name="Parkinson J."/>
            <person name="Shirley M."/>
            <person name="Wan K.L."/>
            <person name="Berriman M."/>
            <person name="Tomley F."/>
            <person name="Pain A."/>
        </authorList>
    </citation>
    <scope>NUCLEOTIDE SEQUENCE [LARGE SCALE GENOMIC DNA]</scope>
    <source>
        <strain evidence="4">Houghton</strain>
    </source>
</reference>
<dbReference type="InterPro" id="IPR002347">
    <property type="entry name" value="SDR_fam"/>
</dbReference>
<dbReference type="GeneID" id="25471870"/>
<proteinExistence type="inferred from homology"/>
<keyword evidence="5" id="KW-1185">Reference proteome</keyword>
<evidence type="ECO:0000256" key="3">
    <source>
        <dbReference type="ARBA" id="ARBA00023002"/>
    </source>
</evidence>
<reference evidence="4" key="2">
    <citation type="submission" date="2013-10" db="EMBL/GenBank/DDBJ databases">
        <authorList>
            <person name="Aslett M."/>
        </authorList>
    </citation>
    <scope>NUCLEOTIDE SEQUENCE [LARGE SCALE GENOMIC DNA]</scope>
    <source>
        <strain evidence="4">Houghton</strain>
    </source>
</reference>
<keyword evidence="2" id="KW-0521">NADP</keyword>
<dbReference type="SUPFAM" id="SSF51735">
    <property type="entry name" value="NAD(P)-binding Rossmann-fold domains"/>
    <property type="match status" value="1"/>
</dbReference>
<dbReference type="RefSeq" id="XP_013434669.1">
    <property type="nucleotide sequence ID" value="XM_013579215.1"/>
</dbReference>
<accession>U6MPR2</accession>
<keyword evidence="3" id="KW-0560">Oxidoreductase</keyword>
<dbReference type="PRINTS" id="PR00081">
    <property type="entry name" value="GDHRDH"/>
</dbReference>
<dbReference type="Gene3D" id="3.40.50.720">
    <property type="entry name" value="NAD(P)-binding Rossmann-like Domain"/>
    <property type="match status" value="1"/>
</dbReference>
<dbReference type="Pfam" id="PF00106">
    <property type="entry name" value="adh_short"/>
    <property type="match status" value="1"/>
</dbReference>
<dbReference type="InterPro" id="IPR036291">
    <property type="entry name" value="NAD(P)-bd_dom_sf"/>
</dbReference>
<dbReference type="GO" id="GO:0016491">
    <property type="term" value="F:oxidoreductase activity"/>
    <property type="evidence" value="ECO:0007669"/>
    <property type="project" value="UniProtKB-KW"/>
</dbReference>
<dbReference type="VEuPathDB" id="ToxoDB:ENH_00016940"/>
<gene>
    <name evidence="4" type="ORF">ENH_00016940</name>
</gene>
<comment type="similarity">
    <text evidence="1">Belongs to the short-chain dehydrogenases/reductases (SDR) family.</text>
</comment>
<dbReference type="EMBL" id="HG723475">
    <property type="protein sequence ID" value="CDJ66202.1"/>
    <property type="molecule type" value="Genomic_DNA"/>
</dbReference>
<dbReference type="Proteomes" id="UP000030754">
    <property type="component" value="Unassembled WGS sequence"/>
</dbReference>
<evidence type="ECO:0000313" key="4">
    <source>
        <dbReference type="EMBL" id="CDJ66202.1"/>
    </source>
</evidence>
<dbReference type="PANTHER" id="PTHR43963">
    <property type="entry name" value="CARBONYL REDUCTASE 1-RELATED"/>
    <property type="match status" value="1"/>
</dbReference>
<sequence length="359" mass="38804">MAFFLSAKWAWVALQFVLKRREELQKIRKRGIVVVIIGGTTGLDMAIVHSVCSRLAQIETHGVHSVIITTKNQTEGVTSLELLRHPTVRVGYHQLDASNKDSLMAFCQHFKEQFENIDILINNAGMLPSAAELGCKGDTETVMNVNYYDAKLVTFTLLPLMAPGGRIVVAASGLAELAIRWMNNETFTKLFSETSTEDDIDGVADGFVKEICATSAGGKRVHDALAYPFAQASRIALTQYLGNQLKWSSRDPAMRVTACSFSPGWCRTPSGSNRAPFSAAEGAEEAVYAAFDADAETIQGSFLIGRKPARFGDGHAVAVTGNSGRAHTAAGRKTNDDIYKFASGKIATAALALVARVVR</sequence>
<dbReference type="AlphaFoldDB" id="U6MPR2"/>
<evidence type="ECO:0000256" key="1">
    <source>
        <dbReference type="ARBA" id="ARBA00006484"/>
    </source>
</evidence>
<organism evidence="4 5">
    <name type="scientific">Eimeria necatrix</name>
    <dbReference type="NCBI Taxonomy" id="51315"/>
    <lineage>
        <taxon>Eukaryota</taxon>
        <taxon>Sar</taxon>
        <taxon>Alveolata</taxon>
        <taxon>Apicomplexa</taxon>
        <taxon>Conoidasida</taxon>
        <taxon>Coccidia</taxon>
        <taxon>Eucoccidiorida</taxon>
        <taxon>Eimeriorina</taxon>
        <taxon>Eimeriidae</taxon>
        <taxon>Eimeria</taxon>
    </lineage>
</organism>
<evidence type="ECO:0000313" key="5">
    <source>
        <dbReference type="Proteomes" id="UP000030754"/>
    </source>
</evidence>
<protein>
    <submittedName>
        <fullName evidence="4">Carbonyl reductase/20beta-hydroxysteroid dehydrogenase A, related</fullName>
    </submittedName>
</protein>
<evidence type="ECO:0000256" key="2">
    <source>
        <dbReference type="ARBA" id="ARBA00022857"/>
    </source>
</evidence>
<name>U6MPR2_9EIME</name>
<dbReference type="OrthoDB" id="1274115at2759"/>
<dbReference type="PANTHER" id="PTHR43963:SF6">
    <property type="entry name" value="CHAIN DEHYDROGENASE FAMILY PROTEIN, PUTATIVE (AFU_ORTHOLOGUE AFUA_3G15350)-RELATED"/>
    <property type="match status" value="1"/>
</dbReference>